<comment type="caution">
    <text evidence="1">The sequence shown here is derived from an EMBL/GenBank/DDBJ whole genome shotgun (WGS) entry which is preliminary data.</text>
</comment>
<evidence type="ECO:0000313" key="1">
    <source>
        <dbReference type="EMBL" id="KAA8588224.1"/>
    </source>
</evidence>
<sequence>MEEFLRMAPNPLIGPEELLIRTDIQLCSTGKLVAKEPEGPLTSFSSQLQSAHLFNLASYLADPPHSTHSACRRFGYNP</sequence>
<dbReference type="EMBL" id="VOFY01000011">
    <property type="protein sequence ID" value="KAA8588224.1"/>
    <property type="molecule type" value="Genomic_DNA"/>
</dbReference>
<keyword evidence="2" id="KW-1185">Reference proteome</keyword>
<reference evidence="1 2" key="1">
    <citation type="submission" date="2019-08" db="EMBL/GenBank/DDBJ databases">
        <title>A chromosome-level genome assembly, high-density linkage maps, and genome scans reveal the genomic architecture of hybrid incompatibilities underlying speciation via character displacement in darters (Percidae: Etheostominae).</title>
        <authorList>
            <person name="Moran R.L."/>
            <person name="Catchen J.M."/>
            <person name="Fuller R.C."/>
        </authorList>
    </citation>
    <scope>NUCLEOTIDE SEQUENCE [LARGE SCALE GENOMIC DNA]</scope>
    <source>
        <strain evidence="1">EspeVRDwgs_2016</strain>
        <tissue evidence="1">Muscle</tissue>
    </source>
</reference>
<evidence type="ECO:0000313" key="2">
    <source>
        <dbReference type="Proteomes" id="UP000327493"/>
    </source>
</evidence>
<protein>
    <submittedName>
        <fullName evidence="1">Uncharacterized protein</fullName>
    </submittedName>
</protein>
<organism evidence="1 2">
    <name type="scientific">Etheostoma spectabile</name>
    <name type="common">orangethroat darter</name>
    <dbReference type="NCBI Taxonomy" id="54343"/>
    <lineage>
        <taxon>Eukaryota</taxon>
        <taxon>Metazoa</taxon>
        <taxon>Chordata</taxon>
        <taxon>Craniata</taxon>
        <taxon>Vertebrata</taxon>
        <taxon>Euteleostomi</taxon>
        <taxon>Actinopterygii</taxon>
        <taxon>Neopterygii</taxon>
        <taxon>Teleostei</taxon>
        <taxon>Neoteleostei</taxon>
        <taxon>Acanthomorphata</taxon>
        <taxon>Eupercaria</taxon>
        <taxon>Perciformes</taxon>
        <taxon>Percoidei</taxon>
        <taxon>Percidae</taxon>
        <taxon>Etheostomatinae</taxon>
        <taxon>Etheostoma</taxon>
    </lineage>
</organism>
<name>A0A5J5D4C1_9PERO</name>
<accession>A0A5J5D4C1</accession>
<gene>
    <name evidence="1" type="ORF">FQN60_001418</name>
</gene>
<dbReference type="Proteomes" id="UP000327493">
    <property type="component" value="Chromosome 11"/>
</dbReference>
<proteinExistence type="predicted"/>
<dbReference type="AlphaFoldDB" id="A0A5J5D4C1"/>